<sequence>MDNVLLYFSLKYHGDWEQIYDALDRKEKIETQELIQVPNSIPNNFISIINPLYPNNLKQIMKPSFIIYYLGNISLLQNYFQTIYISSSDNLDEYNDNAIKAVVNDLIKEKRTVLISAESDSDHRIIDFIIAKKGKLIILTKEPLQKFVESEYWSKYKNIDYYDFLVISEYEESNNFKYKSINNKNEMNIRIINGLSKAVIFLEHSNFSEIEPLVNAVINENKPYFAIPQNLKNSKSSSNNLLKNGAKLLENATDILNQI</sequence>
<reference evidence="2 3" key="1">
    <citation type="submission" date="2017-11" db="EMBL/GenBank/DDBJ databases">
        <title>Genome sequence of Mesoplasma coleopterae BARC 779 (ATCC 49583).</title>
        <authorList>
            <person name="Lo W.-S."/>
            <person name="Kuo C.-H."/>
        </authorList>
    </citation>
    <scope>NUCLEOTIDE SEQUENCE [LARGE SCALE GENOMIC DNA]</scope>
    <source>
        <strain evidence="2 3">BARC 779</strain>
    </source>
</reference>
<name>A0A2K8P2W1_9MOLU</name>
<dbReference type="GO" id="GO:0009294">
    <property type="term" value="P:DNA-mediated transformation"/>
    <property type="evidence" value="ECO:0007669"/>
    <property type="project" value="InterPro"/>
</dbReference>
<evidence type="ECO:0000313" key="2">
    <source>
        <dbReference type="EMBL" id="ATZ21069.1"/>
    </source>
</evidence>
<dbReference type="RefSeq" id="WP_100671287.1">
    <property type="nucleotide sequence ID" value="NZ_CP022510.1"/>
</dbReference>
<dbReference type="OrthoDB" id="9785707at2"/>
<dbReference type="Proteomes" id="UP000232221">
    <property type="component" value="Chromosome"/>
</dbReference>
<keyword evidence="3" id="KW-1185">Reference proteome</keyword>
<evidence type="ECO:0000313" key="3">
    <source>
        <dbReference type="Proteomes" id="UP000232221"/>
    </source>
</evidence>
<dbReference type="EMBL" id="CP024968">
    <property type="protein sequence ID" value="ATZ21069.1"/>
    <property type="molecule type" value="Genomic_DNA"/>
</dbReference>
<organism evidence="2 3">
    <name type="scientific">Mesoplasma coleopterae</name>
    <dbReference type="NCBI Taxonomy" id="324078"/>
    <lineage>
        <taxon>Bacteria</taxon>
        <taxon>Bacillati</taxon>
        <taxon>Mycoplasmatota</taxon>
        <taxon>Mollicutes</taxon>
        <taxon>Entomoplasmatales</taxon>
        <taxon>Entomoplasmataceae</taxon>
        <taxon>Mesoplasma</taxon>
    </lineage>
</organism>
<accession>A0A2K8P2W1</accession>
<dbReference type="KEGG" id="mcol:MCOLE_v1c05580"/>
<dbReference type="Gene3D" id="3.40.50.450">
    <property type="match status" value="1"/>
</dbReference>
<gene>
    <name evidence="2" type="primary">smf</name>
    <name evidence="2" type="ORF">MCOLE_v1c05580</name>
</gene>
<proteinExistence type="predicted"/>
<dbReference type="Pfam" id="PF02481">
    <property type="entry name" value="DNA_processg_A"/>
    <property type="match status" value="1"/>
</dbReference>
<dbReference type="InterPro" id="IPR057666">
    <property type="entry name" value="DrpA_SLOG"/>
</dbReference>
<evidence type="ECO:0000259" key="1">
    <source>
        <dbReference type="Pfam" id="PF02481"/>
    </source>
</evidence>
<protein>
    <submittedName>
        <fullName evidence="2">DNA processing/uptake protein</fullName>
    </submittedName>
</protein>
<feature type="domain" description="Smf/DprA SLOG" evidence="1">
    <location>
        <begin position="45"/>
        <end position="258"/>
    </location>
</feature>
<dbReference type="AlphaFoldDB" id="A0A2K8P2W1"/>